<dbReference type="Proteomes" id="UP000178659">
    <property type="component" value="Unassembled WGS sequence"/>
</dbReference>
<accession>A0A1G1VG08</accession>
<proteinExistence type="predicted"/>
<dbReference type="AlphaFoldDB" id="A0A1G1VG08"/>
<organism evidence="1 2">
    <name type="scientific">Candidatus Blackburnbacteria bacterium RIFCSPLOWO2_01_FULL_40_20</name>
    <dbReference type="NCBI Taxonomy" id="1797519"/>
    <lineage>
        <taxon>Bacteria</taxon>
        <taxon>Candidatus Blackburniibacteriota</taxon>
    </lineage>
</organism>
<name>A0A1G1VG08_9BACT</name>
<gene>
    <name evidence="1" type="ORF">A3A77_01920</name>
</gene>
<evidence type="ECO:0008006" key="3">
    <source>
        <dbReference type="Google" id="ProtNLM"/>
    </source>
</evidence>
<protein>
    <recommendedName>
        <fullName evidence="3">DUF4258 domain-containing protein</fullName>
    </recommendedName>
</protein>
<dbReference type="Pfam" id="PF14076">
    <property type="entry name" value="DUF4258"/>
    <property type="match status" value="1"/>
</dbReference>
<comment type="caution">
    <text evidence="1">The sequence shown here is derived from an EMBL/GenBank/DDBJ whole genome shotgun (WGS) entry which is preliminary data.</text>
</comment>
<reference evidence="1 2" key="1">
    <citation type="journal article" date="2016" name="Nat. Commun.">
        <title>Thousands of microbial genomes shed light on interconnected biogeochemical processes in an aquifer system.</title>
        <authorList>
            <person name="Anantharaman K."/>
            <person name="Brown C.T."/>
            <person name="Hug L.A."/>
            <person name="Sharon I."/>
            <person name="Castelle C.J."/>
            <person name="Probst A.J."/>
            <person name="Thomas B.C."/>
            <person name="Singh A."/>
            <person name="Wilkins M.J."/>
            <person name="Karaoz U."/>
            <person name="Brodie E.L."/>
            <person name="Williams K.H."/>
            <person name="Hubbard S.S."/>
            <person name="Banfield J.F."/>
        </authorList>
    </citation>
    <scope>NUCLEOTIDE SEQUENCE [LARGE SCALE GENOMIC DNA]</scope>
</reference>
<evidence type="ECO:0000313" key="1">
    <source>
        <dbReference type="EMBL" id="OGY14216.1"/>
    </source>
</evidence>
<evidence type="ECO:0000313" key="2">
    <source>
        <dbReference type="Proteomes" id="UP000178659"/>
    </source>
</evidence>
<dbReference type="InterPro" id="IPR025354">
    <property type="entry name" value="DUF4258"/>
</dbReference>
<dbReference type="EMBL" id="MHCC01000001">
    <property type="protein sequence ID" value="OGY14216.1"/>
    <property type="molecule type" value="Genomic_DNA"/>
</dbReference>
<sequence>MDQHYGGVIWTNHALQRLRERGIKQGDAWVTWRRPDKSRYATAQGAWIYYKTLGSEKIEVVAKQNEKKEWIILSVWSRLVWEGQHKSKTKPQASLMSESLLWTLAKVILRKLFKKN</sequence>